<sequence length="187" mass="21373">MDTRHVGWDSSSWGQQYNKSYYDPSVITWISDAVMNKTMGLDKRPIKVTDRIITHVLDSFLSNHRSFPGDIHTRYNIPGDGNFSGDFGAVKFDNIGINNLSNMGNVSPELIQTSIQNNVGLSSNYIINQVVEFITEHIKTEYEINANNKRYSAWSALYGANDVGLRAHSQIKLRERRPIPFQFHMKF</sequence>
<organism evidence="1 4">
    <name type="scientific">Invertebrate iridescent virus 22</name>
    <dbReference type="NCBI Taxonomy" id="345198"/>
    <lineage>
        <taxon>Viruses</taxon>
        <taxon>Varidnaviria</taxon>
        <taxon>Bamfordvirae</taxon>
        <taxon>Nucleocytoviricota</taxon>
        <taxon>Megaviricetes</taxon>
        <taxon>Pimascovirales</taxon>
        <taxon>Pimascovirales incertae sedis</taxon>
        <taxon>Iridoviridae</taxon>
        <taxon>Betairidovirinae</taxon>
        <taxon>Chloriridovirus</taxon>
        <taxon>Chloriridovirus simulium1</taxon>
    </lineage>
</organism>
<evidence type="ECO:0000313" key="3">
    <source>
        <dbReference type="Proteomes" id="UP000141616"/>
    </source>
</evidence>
<reference evidence="2 3" key="2">
    <citation type="submission" date="2013-03" db="EMBL/GenBank/DDBJ databases">
        <title>Genomic and evolutionary features of invertebrate iridoviruse.</title>
        <authorList>
            <person name="Piegu B."/>
            <person name="Guizard S."/>
            <person name="Bideshi D."/>
            <person name="Spears T."/>
            <person name="Federici B."/>
            <person name="Bigot Y."/>
        </authorList>
    </citation>
    <scope>NUCLEOTIDE SEQUENCE [LARGE SCALE GENOMIC DNA]</scope>
    <source>
        <strain evidence="2">IIV22Aberystwyth</strain>
    </source>
</reference>
<dbReference type="GeneID" id="18501584"/>
<evidence type="ECO:0000313" key="2">
    <source>
        <dbReference type="EMBL" id="CCV01878.1"/>
    </source>
</evidence>
<gene>
    <name evidence="1" type="primary">033L</name>
    <name evidence="2" type="synonym">034L</name>
    <name evidence="1" type="ORF">IIV22_033L</name>
    <name evidence="2" type="ORF">IIV22A_034L</name>
</gene>
<dbReference type="Proteomes" id="UP000141616">
    <property type="component" value="Segment"/>
</dbReference>
<dbReference type="EMBL" id="HF920633">
    <property type="protein sequence ID" value="CCV01710.1"/>
    <property type="molecule type" value="Genomic_DNA"/>
</dbReference>
<proteinExistence type="predicted"/>
<accession>S6DF30</accession>
<dbReference type="KEGG" id="vg:18501584"/>
<keyword evidence="4" id="KW-1185">Reference proteome</keyword>
<name>S6DF30_9VIRU</name>
<reference evidence="1 4" key="1">
    <citation type="journal article" date="2013" name="J. Gen. Virol.">
        <title>Complete genome sequence of invertebrate iridescent virus 22 isolated from a blackfly larva.</title>
        <authorList>
            <person name="Piegu B."/>
            <person name="Guizard S."/>
            <person name="Spears T."/>
            <person name="Cruaud C."/>
            <person name="Couloux A."/>
            <person name="Bideshi D.K."/>
            <person name="Federici B.A."/>
            <person name="Bigot Y."/>
        </authorList>
    </citation>
    <scope>NUCLEOTIDE SEQUENCE [LARGE SCALE GENOMIC DNA]</scope>
</reference>
<dbReference type="GeneID" id="16414372"/>
<evidence type="ECO:0000313" key="4">
    <source>
        <dbReference type="Proteomes" id="UP000154968"/>
    </source>
</evidence>
<dbReference type="EMBL" id="HF920634">
    <property type="protein sequence ID" value="CCV01878.1"/>
    <property type="molecule type" value="Genomic_DNA"/>
</dbReference>
<protein>
    <submittedName>
        <fullName evidence="1">Uncharacterized protein</fullName>
    </submittedName>
</protein>
<dbReference type="RefSeq" id="YP_008357331.1">
    <property type="nucleotide sequence ID" value="NC_021901.1"/>
</dbReference>
<evidence type="ECO:0000313" key="1">
    <source>
        <dbReference type="EMBL" id="CCV01710.1"/>
    </source>
</evidence>
<dbReference type="Proteomes" id="UP000154968">
    <property type="component" value="Segment"/>
</dbReference>
<dbReference type="KEGG" id="vg:16414372"/>
<dbReference type="RefSeq" id="YP_009010795.1">
    <property type="nucleotide sequence ID" value="NC_023615.1"/>
</dbReference>
<accession>W8W1A8</accession>